<dbReference type="Proteomes" id="UP001596383">
    <property type="component" value="Unassembled WGS sequence"/>
</dbReference>
<evidence type="ECO:0000256" key="1">
    <source>
        <dbReference type="SAM" id="MobiDB-lite"/>
    </source>
</evidence>
<organism evidence="2 3">
    <name type="scientific">Natrinema soli</name>
    <dbReference type="NCBI Taxonomy" id="1930624"/>
    <lineage>
        <taxon>Archaea</taxon>
        <taxon>Methanobacteriati</taxon>
        <taxon>Methanobacteriota</taxon>
        <taxon>Stenosarchaea group</taxon>
        <taxon>Halobacteria</taxon>
        <taxon>Halobacteriales</taxon>
        <taxon>Natrialbaceae</taxon>
        <taxon>Natrinema</taxon>
    </lineage>
</organism>
<protein>
    <submittedName>
        <fullName evidence="2">Uncharacterized protein</fullName>
    </submittedName>
</protein>
<sequence>MTVNRQRVLRLTGRVMSGAILAGCLSADTESDGDEPNGTSDGPDGPSDEPNGTPDEPNGEADERSIDGRLHNEAGTARTFAVTIPTR</sequence>
<reference evidence="2 3" key="1">
    <citation type="journal article" date="2019" name="Int. J. Syst. Evol. Microbiol.">
        <title>The Global Catalogue of Microorganisms (GCM) 10K type strain sequencing project: providing services to taxonomists for standard genome sequencing and annotation.</title>
        <authorList>
            <consortium name="The Broad Institute Genomics Platform"/>
            <consortium name="The Broad Institute Genome Sequencing Center for Infectious Disease"/>
            <person name="Wu L."/>
            <person name="Ma J."/>
        </authorList>
    </citation>
    <scope>NUCLEOTIDE SEQUENCE [LARGE SCALE GENOMIC DNA]</scope>
    <source>
        <strain evidence="2 3">LMG 29247</strain>
    </source>
</reference>
<dbReference type="AlphaFoldDB" id="A0ABD5SQX2"/>
<feature type="region of interest" description="Disordered" evidence="1">
    <location>
        <begin position="26"/>
        <end position="87"/>
    </location>
</feature>
<proteinExistence type="predicted"/>
<accession>A0ABD5SQX2</accession>
<evidence type="ECO:0000313" key="2">
    <source>
        <dbReference type="EMBL" id="MFC6767362.1"/>
    </source>
</evidence>
<dbReference type="RefSeq" id="WP_273740258.1">
    <property type="nucleotide sequence ID" value="NZ_JAQIVI010000365.1"/>
</dbReference>
<feature type="compositionally biased region" description="Basic and acidic residues" evidence="1">
    <location>
        <begin position="61"/>
        <end position="72"/>
    </location>
</feature>
<gene>
    <name evidence="2" type="ORF">ACFQE6_20950</name>
</gene>
<name>A0ABD5SQX2_9EURY</name>
<evidence type="ECO:0000313" key="3">
    <source>
        <dbReference type="Proteomes" id="UP001596383"/>
    </source>
</evidence>
<dbReference type="EMBL" id="JBHSWV010000365">
    <property type="protein sequence ID" value="MFC6767362.1"/>
    <property type="molecule type" value="Genomic_DNA"/>
</dbReference>
<keyword evidence="3" id="KW-1185">Reference proteome</keyword>
<comment type="caution">
    <text evidence="2">The sequence shown here is derived from an EMBL/GenBank/DDBJ whole genome shotgun (WGS) entry which is preliminary data.</text>
</comment>